<reference evidence="2 3" key="1">
    <citation type="submission" date="2018-03" db="EMBL/GenBank/DDBJ databases">
        <title>Phenotypic and genomic properties of Cyclonatronum proteinivorum gen. nov., sp. nov., a haloalkaliphilic bacteroidete from soda lakes possessing Na+-translocating rhodopsin.</title>
        <authorList>
            <person name="Toshchakov S.V."/>
            <person name="Korzhenkov A."/>
            <person name="Samarov N.I."/>
            <person name="Kublanov I.V."/>
            <person name="Muntyan M.S."/>
            <person name="Sorokin D.Y."/>
        </authorList>
    </citation>
    <scope>NUCLEOTIDE SEQUENCE [LARGE SCALE GENOMIC DNA]</scope>
    <source>
        <strain evidence="2 3">Omega</strain>
    </source>
</reference>
<gene>
    <name evidence="2" type="ORF">CYPRO_3197</name>
</gene>
<dbReference type="InterPro" id="IPR013413">
    <property type="entry name" value="CRISPR-assoc_prot_NE0113"/>
</dbReference>
<dbReference type="EMBL" id="CP027806">
    <property type="protein sequence ID" value="AXJ02430.1"/>
    <property type="molecule type" value="Genomic_DNA"/>
</dbReference>
<dbReference type="Proteomes" id="UP000254808">
    <property type="component" value="Chromosome"/>
</dbReference>
<feature type="domain" description="CRISPR system ring nuclease SSO2081-like" evidence="1">
    <location>
        <begin position="11"/>
        <end position="211"/>
    </location>
</feature>
<organism evidence="2 3">
    <name type="scientific">Cyclonatronum proteinivorum</name>
    <dbReference type="NCBI Taxonomy" id="1457365"/>
    <lineage>
        <taxon>Bacteria</taxon>
        <taxon>Pseudomonadati</taxon>
        <taxon>Balneolota</taxon>
        <taxon>Balneolia</taxon>
        <taxon>Balneolales</taxon>
        <taxon>Cyclonatronaceae</taxon>
        <taxon>Cyclonatronum</taxon>
    </lineage>
</organism>
<dbReference type="NCBIfam" id="TIGR02584">
    <property type="entry name" value="cas_NE0113"/>
    <property type="match status" value="1"/>
</dbReference>
<keyword evidence="3" id="KW-1185">Reference proteome</keyword>
<evidence type="ECO:0000313" key="2">
    <source>
        <dbReference type="EMBL" id="AXJ02430.1"/>
    </source>
</evidence>
<sequence length="421" mass="47672">MYTLIATIGTSPAVLTEAVYALHEQGLWPVEEVIIITTKTGAAKTRELLFGEGSDTESQWSRLCRALGIGVHDIRVPGMRELRGIPAGEGGSELEDVRNTADDARMAAFIQNTVRKITADPDRALIALLSGGRKTMSSHLMAAMQLFGRRQDRLIHILVPPEAETNREFFFPSEAVLNPATGLPLSKDRISIDLIDIPYLRLRPWLEGEMDYTQNFAQLLEAADQKLRAQEAHPVRSFVIDIGNKTEPLRINGISTPATLPPRQLALLCLFIWRNIRSGAVTGTSLREIVEDESLFEALHIFYRTAKHGSSDQTDEEARTINLAEARDQDDWAHDLYWYDEKQRKLEKRSFPKERSELWKKLRQVQQAHPDLNTWPENHFFQDTDPPRKAAVDRRYLISIPPQACRITGLHPDDARELGLD</sequence>
<dbReference type="AlphaFoldDB" id="A0A345UPM8"/>
<proteinExistence type="predicted"/>
<dbReference type="RefSeq" id="WP_164682860.1">
    <property type="nucleotide sequence ID" value="NZ_CP027806.1"/>
</dbReference>
<dbReference type="InterPro" id="IPR019092">
    <property type="entry name" value="SSO2081-like_dom"/>
</dbReference>
<dbReference type="Pfam" id="PF09623">
    <property type="entry name" value="Cas_NE0113"/>
    <property type="match status" value="1"/>
</dbReference>
<name>A0A345UPM8_9BACT</name>
<protein>
    <submittedName>
        <fullName evidence="2">CRISPR-associated protein, NE0113 family</fullName>
    </submittedName>
</protein>
<accession>A0A345UPM8</accession>
<dbReference type="KEGG" id="cprv:CYPRO_3197"/>
<evidence type="ECO:0000313" key="3">
    <source>
        <dbReference type="Proteomes" id="UP000254808"/>
    </source>
</evidence>
<evidence type="ECO:0000259" key="1">
    <source>
        <dbReference type="Pfam" id="PF09623"/>
    </source>
</evidence>